<keyword evidence="4 5" id="KW-0472">Membrane</keyword>
<protein>
    <recommendedName>
        <fullName evidence="6">EamA domain-containing protein</fullName>
    </recommendedName>
</protein>
<evidence type="ECO:0000256" key="5">
    <source>
        <dbReference type="SAM" id="Phobius"/>
    </source>
</evidence>
<evidence type="ECO:0000256" key="4">
    <source>
        <dbReference type="ARBA" id="ARBA00023136"/>
    </source>
</evidence>
<dbReference type="InterPro" id="IPR037185">
    <property type="entry name" value="EmrE-like"/>
</dbReference>
<feature type="transmembrane region" description="Helical" evidence="5">
    <location>
        <begin position="77"/>
        <end position="94"/>
    </location>
</feature>
<dbReference type="Pfam" id="PF00892">
    <property type="entry name" value="EamA"/>
    <property type="match status" value="2"/>
</dbReference>
<evidence type="ECO:0000256" key="2">
    <source>
        <dbReference type="ARBA" id="ARBA00022692"/>
    </source>
</evidence>
<feature type="transmembrane region" description="Helical" evidence="5">
    <location>
        <begin position="100"/>
        <end position="116"/>
    </location>
</feature>
<comment type="subcellular location">
    <subcellularLocation>
        <location evidence="1">Membrane</location>
        <topology evidence="1">Multi-pass membrane protein</topology>
    </subcellularLocation>
</comment>
<dbReference type="PANTHER" id="PTHR22911:SF6">
    <property type="entry name" value="SOLUTE CARRIER FAMILY 35 MEMBER G1"/>
    <property type="match status" value="1"/>
</dbReference>
<sequence>MIKRFPLGSAWMIIAAFLFAMMSILVKNASTHLHMNEYELAFWRSLLPALVIFGTTLARKKTLKTPFFWGHMQRSMAGTMALLLAFYGLGHLPLATSVTLNYTSVVFIALLSIFWLKDKPSLKTWVALLMGLAGICLMLKPAFASDRLLETLITLSGGIFTAFALLQVRELSLMGEPAWRIVFYFSAVATIVSGIAATWFGWSHLTSESLPYIIGIGVAGLLAQLAMTHAYHVGQKFTVAALSYLTVVFSAIYGVIFAGERIGWLEILGITAVILAGIVSSVPERKVAKR</sequence>
<keyword evidence="8" id="KW-1185">Reference proteome</keyword>
<reference evidence="7 8" key="1">
    <citation type="submission" date="2016-03" db="EMBL/GenBank/DDBJ databases">
        <title>Genome sequencing of Psychrobacter alimentarius PAMC 27889.</title>
        <authorList>
            <person name="Lee J."/>
            <person name="Kim O.-S."/>
        </authorList>
    </citation>
    <scope>NUCLEOTIDE SEQUENCE [LARGE SCALE GENOMIC DNA]</scope>
    <source>
        <strain evidence="7 8">PAMC 27889</strain>
    </source>
</reference>
<name>A0ABM5ZVW5_9GAMM</name>
<evidence type="ECO:0000259" key="6">
    <source>
        <dbReference type="Pfam" id="PF00892"/>
    </source>
</evidence>
<feature type="domain" description="EamA" evidence="6">
    <location>
        <begin position="8"/>
        <end position="139"/>
    </location>
</feature>
<dbReference type="EMBL" id="CP014945">
    <property type="protein sequence ID" value="AMT96169.1"/>
    <property type="molecule type" value="Genomic_DNA"/>
</dbReference>
<feature type="transmembrane region" description="Helical" evidence="5">
    <location>
        <begin position="178"/>
        <end position="200"/>
    </location>
</feature>
<dbReference type="InterPro" id="IPR000620">
    <property type="entry name" value="EamA_dom"/>
</dbReference>
<keyword evidence="2 5" id="KW-0812">Transmembrane</keyword>
<proteinExistence type="predicted"/>
<dbReference type="SUPFAM" id="SSF103481">
    <property type="entry name" value="Multidrug resistance efflux transporter EmrE"/>
    <property type="match status" value="2"/>
</dbReference>
<gene>
    <name evidence="7" type="ORF">A3K91_0542</name>
</gene>
<evidence type="ECO:0000256" key="3">
    <source>
        <dbReference type="ARBA" id="ARBA00022989"/>
    </source>
</evidence>
<feature type="transmembrane region" description="Helical" evidence="5">
    <location>
        <begin position="7"/>
        <end position="26"/>
    </location>
</feature>
<feature type="transmembrane region" description="Helical" evidence="5">
    <location>
        <begin position="149"/>
        <end position="166"/>
    </location>
</feature>
<evidence type="ECO:0000256" key="1">
    <source>
        <dbReference type="ARBA" id="ARBA00004141"/>
    </source>
</evidence>
<evidence type="ECO:0000313" key="7">
    <source>
        <dbReference type="EMBL" id="AMT96169.1"/>
    </source>
</evidence>
<feature type="transmembrane region" description="Helical" evidence="5">
    <location>
        <begin position="237"/>
        <end position="256"/>
    </location>
</feature>
<organism evidence="7 8">
    <name type="scientific">Psychrobacter alimentarius</name>
    <dbReference type="NCBI Taxonomy" id="261164"/>
    <lineage>
        <taxon>Bacteria</taxon>
        <taxon>Pseudomonadati</taxon>
        <taxon>Pseudomonadota</taxon>
        <taxon>Gammaproteobacteria</taxon>
        <taxon>Moraxellales</taxon>
        <taxon>Moraxellaceae</taxon>
        <taxon>Psychrobacter</taxon>
    </lineage>
</organism>
<accession>A0ABM5ZVW5</accession>
<dbReference type="Proteomes" id="UP000076104">
    <property type="component" value="Chromosome"/>
</dbReference>
<feature type="transmembrane region" description="Helical" evidence="5">
    <location>
        <begin position="38"/>
        <end position="57"/>
    </location>
</feature>
<keyword evidence="3 5" id="KW-1133">Transmembrane helix</keyword>
<dbReference type="PANTHER" id="PTHR22911">
    <property type="entry name" value="ACYL-MALONYL CONDENSING ENZYME-RELATED"/>
    <property type="match status" value="1"/>
</dbReference>
<feature type="domain" description="EamA" evidence="6">
    <location>
        <begin position="152"/>
        <end position="279"/>
    </location>
</feature>
<evidence type="ECO:0000313" key="8">
    <source>
        <dbReference type="Proteomes" id="UP000076104"/>
    </source>
</evidence>
<feature type="transmembrane region" description="Helical" evidence="5">
    <location>
        <begin position="125"/>
        <end position="143"/>
    </location>
</feature>
<feature type="transmembrane region" description="Helical" evidence="5">
    <location>
        <begin position="212"/>
        <end position="230"/>
    </location>
</feature>
<feature type="transmembrane region" description="Helical" evidence="5">
    <location>
        <begin position="262"/>
        <end position="282"/>
    </location>
</feature>